<proteinExistence type="inferred from homology"/>
<keyword evidence="9" id="KW-0456">Lyase</keyword>
<dbReference type="GO" id="GO:0016831">
    <property type="term" value="F:carboxy-lyase activity"/>
    <property type="evidence" value="ECO:0007669"/>
    <property type="project" value="TreeGrafter"/>
</dbReference>
<evidence type="ECO:0000256" key="2">
    <source>
        <dbReference type="ARBA" id="ARBA00022630"/>
    </source>
</evidence>
<gene>
    <name evidence="7" type="primary">ubiX</name>
    <name evidence="9" type="ORF">DSYM_29650</name>
</gene>
<comment type="caution">
    <text evidence="7">Lacks conserved residue(s) required for the propagation of feature annotation.</text>
</comment>
<dbReference type="PANTHER" id="PTHR43374:SF1">
    <property type="entry name" value="FLAVIN PRENYLTRANSFERASE PAD1, MITOCHONDRIAL"/>
    <property type="match status" value="1"/>
</dbReference>
<sequence length="198" mass="21953">MKTGMKLVVGISGASGAIYGIRILEVLQKAGVETHAVLSDSAKRTIVYETDYTMDDVKRLATHIHDINDVGACISSGSFRHAGMVIAPCSIKTLSAIANSFNTNLLIRAADVCLKERRRLVLMLRETPLHLGHLRLMTQVTEAGAVLVPPLPAFYHKPKTLEDVIMQSVNKALDQFDLELDLFQRWTGNEEREALKKR</sequence>
<comment type="catalytic activity">
    <reaction evidence="5 7">
        <text>dimethylallyl phosphate + FMNH2 = prenylated FMNH2 + phosphate</text>
        <dbReference type="Rhea" id="RHEA:37743"/>
        <dbReference type="ChEBI" id="CHEBI:43474"/>
        <dbReference type="ChEBI" id="CHEBI:57618"/>
        <dbReference type="ChEBI" id="CHEBI:87467"/>
        <dbReference type="ChEBI" id="CHEBI:88052"/>
        <dbReference type="EC" id="2.5.1.129"/>
    </reaction>
</comment>
<keyword evidence="1 7" id="KW-0637">Prenyltransferase</keyword>
<keyword evidence="2 7" id="KW-0285">Flavoprotein</keyword>
<dbReference type="InterPro" id="IPR036551">
    <property type="entry name" value="Flavin_trans-like"/>
</dbReference>
<organism evidence="9 10">
    <name type="scientific">Candidatus Desulfobacillus denitrificans</name>
    <dbReference type="NCBI Taxonomy" id="2608985"/>
    <lineage>
        <taxon>Bacteria</taxon>
        <taxon>Pseudomonadati</taxon>
        <taxon>Pseudomonadota</taxon>
        <taxon>Betaproteobacteria</taxon>
        <taxon>Candidatus Desulfobacillus</taxon>
    </lineage>
</organism>
<dbReference type="InterPro" id="IPR003382">
    <property type="entry name" value="Flavoprotein"/>
</dbReference>
<feature type="binding site" evidence="7">
    <location>
        <begin position="90"/>
        <end position="93"/>
    </location>
    <ligand>
        <name>FMN</name>
        <dbReference type="ChEBI" id="CHEBI:58210"/>
    </ligand>
</feature>
<dbReference type="SUPFAM" id="SSF52507">
    <property type="entry name" value="Homo-oligomeric flavin-containing Cys decarboxylases, HFCD"/>
    <property type="match status" value="1"/>
</dbReference>
<dbReference type="FunFam" id="3.40.50.1950:FF:000001">
    <property type="entry name" value="Flavin prenyltransferase UbiX"/>
    <property type="match status" value="1"/>
</dbReference>
<evidence type="ECO:0000313" key="10">
    <source>
        <dbReference type="Proteomes" id="UP000662914"/>
    </source>
</evidence>
<feature type="binding site" evidence="7">
    <location>
        <position position="39"/>
    </location>
    <ligand>
        <name>FMN</name>
        <dbReference type="ChEBI" id="CHEBI:58210"/>
    </ligand>
</feature>
<evidence type="ECO:0000256" key="1">
    <source>
        <dbReference type="ARBA" id="ARBA00022602"/>
    </source>
</evidence>
<dbReference type="Proteomes" id="UP000662914">
    <property type="component" value="Chromosome"/>
</dbReference>
<protein>
    <recommendedName>
        <fullName evidence="7">Flavin prenyltransferase UbiX</fullName>
        <ecNumber evidence="7">2.5.1.129</ecNumber>
    </recommendedName>
</protein>
<accession>A0A809S1E2</accession>
<dbReference type="AlphaFoldDB" id="A0A809S1E2"/>
<dbReference type="EC" id="2.5.1.129" evidence="7"/>
<evidence type="ECO:0000256" key="5">
    <source>
        <dbReference type="ARBA" id="ARBA00050612"/>
    </source>
</evidence>
<feature type="binding site" evidence="7">
    <location>
        <position position="171"/>
    </location>
    <ligand>
        <name>dimethylallyl phosphate</name>
        <dbReference type="ChEBI" id="CHEBI:88052"/>
    </ligand>
</feature>
<keyword evidence="3 7" id="KW-0288">FMN</keyword>
<dbReference type="EMBL" id="AP021857">
    <property type="protein sequence ID" value="BBO22266.1"/>
    <property type="molecule type" value="Genomic_DNA"/>
</dbReference>
<evidence type="ECO:0000313" key="9">
    <source>
        <dbReference type="EMBL" id="BBO22266.1"/>
    </source>
</evidence>
<name>A0A809S1E2_9PROT</name>
<evidence type="ECO:0000259" key="8">
    <source>
        <dbReference type="Pfam" id="PF02441"/>
    </source>
</evidence>
<comment type="similarity">
    <text evidence="6 7">Belongs to the UbiX/PAD1 family.</text>
</comment>
<feature type="binding site" evidence="7">
    <location>
        <begin position="13"/>
        <end position="15"/>
    </location>
    <ligand>
        <name>FMN</name>
        <dbReference type="ChEBI" id="CHEBI:58210"/>
    </ligand>
</feature>
<dbReference type="InterPro" id="IPR004507">
    <property type="entry name" value="UbiX-like"/>
</dbReference>
<dbReference type="Gene3D" id="3.40.50.1950">
    <property type="entry name" value="Flavin prenyltransferase-like"/>
    <property type="match status" value="1"/>
</dbReference>
<dbReference type="NCBIfam" id="TIGR00421">
    <property type="entry name" value="ubiX_pad"/>
    <property type="match status" value="1"/>
</dbReference>
<dbReference type="HAMAP" id="MF_01984">
    <property type="entry name" value="ubiX_pad"/>
    <property type="match status" value="1"/>
</dbReference>
<keyword evidence="4 7" id="KW-0808">Transferase</keyword>
<dbReference type="KEGG" id="ddz:DSYM_29650"/>
<evidence type="ECO:0000256" key="6">
    <source>
        <dbReference type="ARBA" id="ARBA00060793"/>
    </source>
</evidence>
<feature type="domain" description="Flavoprotein" evidence="8">
    <location>
        <begin position="5"/>
        <end position="172"/>
    </location>
</feature>
<dbReference type="PANTHER" id="PTHR43374">
    <property type="entry name" value="FLAVIN PRENYLTRANSFERASE"/>
    <property type="match status" value="1"/>
</dbReference>
<feature type="binding site" evidence="7">
    <location>
        <position position="155"/>
    </location>
    <ligand>
        <name>dimethylallyl phosphate</name>
        <dbReference type="ChEBI" id="CHEBI:88052"/>
    </ligand>
</feature>
<evidence type="ECO:0000256" key="4">
    <source>
        <dbReference type="ARBA" id="ARBA00022679"/>
    </source>
</evidence>
<dbReference type="NCBIfam" id="NF004685">
    <property type="entry name" value="PRK06029.1"/>
    <property type="match status" value="1"/>
</dbReference>
<feature type="binding site" evidence="7">
    <location>
        <position position="125"/>
    </location>
    <ligand>
        <name>FMN</name>
        <dbReference type="ChEBI" id="CHEBI:58210"/>
    </ligand>
</feature>
<comment type="function">
    <text evidence="7">Flavin prenyltransferase that catalyzes the synthesis of the prenylated FMN cofactor (prenyl-FMN) for 4-hydroxy-3-polyprenylbenzoic acid decarboxylase UbiD. The prenyltransferase is metal-independent and links a dimethylallyl moiety from dimethylallyl monophosphate (DMAP) to the flavin N5 and C6 atoms of FMN.</text>
</comment>
<reference evidence="9" key="1">
    <citation type="journal article" name="DNA Res.">
        <title>The physiological potential of anammox bacteria as revealed by their core genome structure.</title>
        <authorList>
            <person name="Okubo T."/>
            <person name="Toyoda A."/>
            <person name="Fukuhara K."/>
            <person name="Uchiyama I."/>
            <person name="Harigaya Y."/>
            <person name="Kuroiwa M."/>
            <person name="Suzuki T."/>
            <person name="Murakami Y."/>
            <person name="Suwa Y."/>
            <person name="Takami H."/>
        </authorList>
    </citation>
    <scope>NUCLEOTIDE SEQUENCE</scope>
    <source>
        <strain evidence="9">317325-3</strain>
    </source>
</reference>
<dbReference type="GO" id="GO:0106141">
    <property type="term" value="F:flavin prenyltransferase activity"/>
    <property type="evidence" value="ECO:0007669"/>
    <property type="project" value="UniProtKB-EC"/>
</dbReference>
<evidence type="ECO:0000256" key="3">
    <source>
        <dbReference type="ARBA" id="ARBA00022643"/>
    </source>
</evidence>
<dbReference type="Pfam" id="PF02441">
    <property type="entry name" value="Flavoprotein"/>
    <property type="match status" value="1"/>
</dbReference>
<evidence type="ECO:0000256" key="7">
    <source>
        <dbReference type="HAMAP-Rule" id="MF_01984"/>
    </source>
</evidence>